<dbReference type="Proteomes" id="UP000309992">
    <property type="component" value="Unassembled WGS sequence"/>
</dbReference>
<reference evidence="1 2" key="1">
    <citation type="journal article" date="2015" name="Antonie Van Leeuwenhoek">
        <title>Prauserella endophytica sp. nov., an endophytic actinobacterium isolated from Tamarix taklamakanensis.</title>
        <authorList>
            <person name="Liu J.M."/>
            <person name="Habden X."/>
            <person name="Guo L."/>
            <person name="Tuo L."/>
            <person name="Jiang Z.K."/>
            <person name="Liu S.W."/>
            <person name="Liu X.F."/>
            <person name="Chen L."/>
            <person name="Li R.F."/>
            <person name="Zhang Y.Q."/>
            <person name="Sun C.H."/>
        </authorList>
    </citation>
    <scope>NUCLEOTIDE SEQUENCE [LARGE SCALE GENOMIC DNA]</scope>
    <source>
        <strain evidence="1 2">CGMCC 4.7182</strain>
    </source>
</reference>
<comment type="caution">
    <text evidence="1">The sequence shown here is derived from an EMBL/GenBank/DDBJ whole genome shotgun (WGS) entry which is preliminary data.</text>
</comment>
<accession>A0ABY2SC37</accession>
<dbReference type="EMBL" id="SWMS01000001">
    <property type="protein sequence ID" value="TKG73281.1"/>
    <property type="molecule type" value="Genomic_DNA"/>
</dbReference>
<name>A0ABY2SC37_9PSEU</name>
<proteinExistence type="predicted"/>
<evidence type="ECO:0000313" key="2">
    <source>
        <dbReference type="Proteomes" id="UP000309992"/>
    </source>
</evidence>
<gene>
    <name evidence="1" type="ORF">FCN18_01450</name>
</gene>
<protein>
    <submittedName>
        <fullName evidence="1">Uncharacterized protein</fullName>
    </submittedName>
</protein>
<keyword evidence="2" id="KW-1185">Reference proteome</keyword>
<evidence type="ECO:0000313" key="1">
    <source>
        <dbReference type="EMBL" id="TKG73281.1"/>
    </source>
</evidence>
<sequence>MPVGCSGWGRRGGRCGWRGGCCRLPACCGPPGGRAPGGGGPGCLRPGGGGGCAGPGLPPCGRGGCRPGSPGQRGAWPCSSPAGHCGCGR</sequence>
<organism evidence="1 2">
    <name type="scientific">Prauserella endophytica</name>
    <dbReference type="NCBI Taxonomy" id="1592324"/>
    <lineage>
        <taxon>Bacteria</taxon>
        <taxon>Bacillati</taxon>
        <taxon>Actinomycetota</taxon>
        <taxon>Actinomycetes</taxon>
        <taxon>Pseudonocardiales</taxon>
        <taxon>Pseudonocardiaceae</taxon>
        <taxon>Prauserella</taxon>
        <taxon>Prauserella coralliicola group</taxon>
    </lineage>
</organism>